<comment type="caution">
    <text evidence="2">The sequence shown here is derived from an EMBL/GenBank/DDBJ whole genome shotgun (WGS) entry which is preliminary data.</text>
</comment>
<dbReference type="Proteomes" id="UP000281955">
    <property type="component" value="Unassembled WGS sequence"/>
</dbReference>
<evidence type="ECO:0000313" key="2">
    <source>
        <dbReference type="EMBL" id="RKS80622.1"/>
    </source>
</evidence>
<dbReference type="AlphaFoldDB" id="A0A420XUS8"/>
<dbReference type="InParanoid" id="A0A420XUS8"/>
<accession>A0A420XUS8</accession>
<feature type="transmembrane region" description="Helical" evidence="1">
    <location>
        <begin position="154"/>
        <end position="175"/>
    </location>
</feature>
<keyword evidence="1" id="KW-0812">Transmembrane</keyword>
<dbReference type="EMBL" id="RBWV01000003">
    <property type="protein sequence ID" value="RKS80622.1"/>
    <property type="molecule type" value="Genomic_DNA"/>
</dbReference>
<proteinExistence type="predicted"/>
<keyword evidence="3" id="KW-1185">Reference proteome</keyword>
<dbReference type="RefSeq" id="WP_121191584.1">
    <property type="nucleotide sequence ID" value="NZ_RBWV01000003.1"/>
</dbReference>
<evidence type="ECO:0000256" key="1">
    <source>
        <dbReference type="SAM" id="Phobius"/>
    </source>
</evidence>
<evidence type="ECO:0000313" key="3">
    <source>
        <dbReference type="Proteomes" id="UP000281955"/>
    </source>
</evidence>
<gene>
    <name evidence="2" type="ORF">CLV35_0211</name>
</gene>
<name>A0A420XUS8_9ACTN</name>
<organism evidence="2 3">
    <name type="scientific">Motilibacter peucedani</name>
    <dbReference type="NCBI Taxonomy" id="598650"/>
    <lineage>
        <taxon>Bacteria</taxon>
        <taxon>Bacillati</taxon>
        <taxon>Actinomycetota</taxon>
        <taxon>Actinomycetes</taxon>
        <taxon>Motilibacterales</taxon>
        <taxon>Motilibacteraceae</taxon>
        <taxon>Motilibacter</taxon>
    </lineage>
</organism>
<protein>
    <submittedName>
        <fullName evidence="2">Uncharacterized protein</fullName>
    </submittedName>
</protein>
<keyword evidence="1" id="KW-1133">Transmembrane helix</keyword>
<sequence length="256" mass="28060">MARELKERVNRPAAQVRAAFLDQNDPNGPPPPMAQLVRGGRGGEVKLKIALSLLWVAVGEPHDVVAAARAWAMLIGLPDPGGRGAQRVNAAIRQLAKLKLIKVEAKVGGPPRILLLEDSASGLPYTLPGQRIVELKQKGDDFGRHRYFKVPSELWTQGWIATLGGPALAMLLILLSRASGRQQEAIWFSPGIADAHYRLSEETRRRGLDSLRALGLVTVSRRPLTTSLLAAPRRRNVYTLREDVLFDTAPSVKRDV</sequence>
<keyword evidence="1" id="KW-0472">Membrane</keyword>
<reference evidence="2 3" key="1">
    <citation type="submission" date="2018-10" db="EMBL/GenBank/DDBJ databases">
        <title>Genomic Encyclopedia of Archaeal and Bacterial Type Strains, Phase II (KMG-II): from individual species to whole genera.</title>
        <authorList>
            <person name="Goeker M."/>
        </authorList>
    </citation>
    <scope>NUCLEOTIDE SEQUENCE [LARGE SCALE GENOMIC DNA]</scope>
    <source>
        <strain evidence="2 3">RP-AC37</strain>
    </source>
</reference>